<keyword evidence="11" id="KW-1185">Reference proteome</keyword>
<keyword evidence="6 10" id="KW-0808">Transferase</keyword>
<dbReference type="PANTHER" id="PTHR43630:SF1">
    <property type="entry name" value="POLY-BETA-1,6-N-ACETYL-D-GLUCOSAMINE SYNTHASE"/>
    <property type="match status" value="1"/>
</dbReference>
<evidence type="ECO:0000256" key="5">
    <source>
        <dbReference type="ARBA" id="ARBA00022676"/>
    </source>
</evidence>
<protein>
    <recommendedName>
        <fullName evidence="4">Chitooligosaccharide deacetylase</fullName>
    </recommendedName>
    <alternativeName>
        <fullName evidence="7">Nodulation protein B</fullName>
    </alternativeName>
</protein>
<dbReference type="STRING" id="1077947.SAMN05216227_10682"/>
<dbReference type="PROSITE" id="PS51677">
    <property type="entry name" value="NODB"/>
    <property type="match status" value="1"/>
</dbReference>
<organism evidence="10 11">
    <name type="scientific">Pseudorhodobacter antarcticus</name>
    <dbReference type="NCBI Taxonomy" id="1077947"/>
    <lineage>
        <taxon>Bacteria</taxon>
        <taxon>Pseudomonadati</taxon>
        <taxon>Pseudomonadota</taxon>
        <taxon>Alphaproteobacteria</taxon>
        <taxon>Rhodobacterales</taxon>
        <taxon>Paracoccaceae</taxon>
        <taxon>Pseudorhodobacter</taxon>
    </lineage>
</organism>
<evidence type="ECO:0000259" key="9">
    <source>
        <dbReference type="PROSITE" id="PS51677"/>
    </source>
</evidence>
<accession>A0A1H8N1X4</accession>
<feature type="transmembrane region" description="Helical" evidence="8">
    <location>
        <begin position="1093"/>
        <end position="1114"/>
    </location>
</feature>
<comment type="similarity">
    <text evidence="3">Belongs to the polysaccharide deacetylase family.</text>
</comment>
<feature type="transmembrane region" description="Helical" evidence="8">
    <location>
        <begin position="24"/>
        <end position="45"/>
    </location>
</feature>
<dbReference type="Gene3D" id="3.20.20.80">
    <property type="entry name" value="Glycosidases"/>
    <property type="match status" value="1"/>
</dbReference>
<dbReference type="GO" id="GO:0016810">
    <property type="term" value="F:hydrolase activity, acting on carbon-nitrogen (but not peptide) bonds"/>
    <property type="evidence" value="ECO:0007669"/>
    <property type="project" value="InterPro"/>
</dbReference>
<dbReference type="SUPFAM" id="SSF51445">
    <property type="entry name" value="(Trans)glycosidases"/>
    <property type="match status" value="1"/>
</dbReference>
<comment type="similarity">
    <text evidence="2">Belongs to the glycosyltransferase 2 family.</text>
</comment>
<dbReference type="Gene3D" id="3.90.550.10">
    <property type="entry name" value="Spore Coat Polysaccharide Biosynthesis Protein SpsA, Chain A"/>
    <property type="match status" value="1"/>
</dbReference>
<dbReference type="EMBL" id="FOCO01000068">
    <property type="protein sequence ID" value="SEO23516.1"/>
    <property type="molecule type" value="Genomic_DNA"/>
</dbReference>
<evidence type="ECO:0000256" key="2">
    <source>
        <dbReference type="ARBA" id="ARBA00006739"/>
    </source>
</evidence>
<sequence length="1146" mass="125557">MPRSVAGDPVFEDLSGLRFRRVKLWGSVAVAIGLIWVVAIALLILRPTQMPLIDANPMVAETAEAPRTRPEIRLTDAGLLIDAKASVGPGQDFVAWTRPEQATPRCTVDRPGQGAAMAAENSVFPTRVYTILPSFRDNAFLPLLRNCGRINVIMPEWFEITGPSLAISSLVVDAETKEVLTSLDVERRGEVEFWPVFNLGDDITAAAFVEALSVKTRRTGLANSMLRLASDVQADGACLRLQGLKAKDADVLVPFVAELATKTRSAGLQLCLVASISDGQWTIPGLVDHVDKVIVTAFQDPWLGSQPQPLAPLGWFGAQVAQIQRDVPMAKLVIAVGGHAVDWVSGQAVPERISMAEAMFRISRAKASIDFSPSAKNSYASFFDRDGNRHQIWMLDAASVHNNLQVLRDLEITEVAVASLGEEEPAYWDAVVGRLLDVHLRSLGVPEFPDNVIFTGEGPFYRLLDPGQPGHRLWRLDPESGMIVDLVYDTIPLPLEMERYGTRTPNQIALTFDDGPDAVATTRILDALKEQEALATFFVVGRAALASPSLLQRAVDEGHTIGSHSFNHPHMEDLSPFLIRAELNANRSLIEGVIGRSPLLYRPPYIRGPGPINKHEAIAFSVLEEEGYFVAGSDIVPADWAGISADEIVRQVFDEMDKSGGNVIVLHDGKSTGMHTAEAVSLLIPALRARGYEIVPLSTLLGATTQAVMPPVGLAFSVFKGVSVSAIGYGIAFLVAMFWVCVFASFARSALLLFLSARRDPIFLRTFAQDPSVSVLVPAYNEEKVIVDTLRSILASDYANLTCIVIDDGSEDGTLRIVAEAFGSDPRVKVLSQTNQGKWWALNTAFQQVDTEIAVCVDADTRIAPDAIREIVAPFADSKVAAVAGTVTVANTSRLLAKFQAIEYITAQQIGRRAQDHLNGIMVVPGALGAWRVDAVLDVGLYSNETLTEDADLTIWLRRGGYRVAYAENARSQTEAPADVRSLLKQRLRWSLGNLQTLWKHRGAFLEFGPKRLFSMFDMVFFGYLLPLVSPVVDLIFLYFVFDLLSDWHSGTASKGLDVSQLALIGMAAVQVMDIAVAWTAHRREGIGLWRRILLIPMIPLMNMLYRPLLYVTIYRALWSALSGKLARWNKLHRLGTDQMKDAAAR</sequence>
<dbReference type="PANTHER" id="PTHR43630">
    <property type="entry name" value="POLY-BETA-1,6-N-ACETYL-D-GLUCOSAMINE SYNTHASE"/>
    <property type="match status" value="1"/>
</dbReference>
<keyword evidence="8" id="KW-0472">Membrane</keyword>
<dbReference type="InterPro" id="IPR029044">
    <property type="entry name" value="Nucleotide-diphossugar_trans"/>
</dbReference>
<keyword evidence="5" id="KW-0328">Glycosyltransferase</keyword>
<proteinExistence type="inferred from homology"/>
<dbReference type="Gene3D" id="3.10.50.10">
    <property type="match status" value="1"/>
</dbReference>
<gene>
    <name evidence="10" type="ORF">SAMN05216227_10682</name>
</gene>
<evidence type="ECO:0000256" key="3">
    <source>
        <dbReference type="ARBA" id="ARBA00010973"/>
    </source>
</evidence>
<dbReference type="Gene3D" id="3.20.20.370">
    <property type="entry name" value="Glycoside hydrolase/deacetylase"/>
    <property type="match status" value="1"/>
</dbReference>
<keyword evidence="8" id="KW-0812">Transmembrane</keyword>
<evidence type="ECO:0000313" key="10">
    <source>
        <dbReference type="EMBL" id="SEO23516.1"/>
    </source>
</evidence>
<dbReference type="GO" id="GO:0016757">
    <property type="term" value="F:glycosyltransferase activity"/>
    <property type="evidence" value="ECO:0007669"/>
    <property type="project" value="UniProtKB-KW"/>
</dbReference>
<dbReference type="Pfam" id="PF13641">
    <property type="entry name" value="Glyco_tranf_2_3"/>
    <property type="match status" value="1"/>
</dbReference>
<dbReference type="InterPro" id="IPR029070">
    <property type="entry name" value="Chitinase_insertion_sf"/>
</dbReference>
<evidence type="ECO:0000256" key="6">
    <source>
        <dbReference type="ARBA" id="ARBA00022679"/>
    </source>
</evidence>
<feature type="transmembrane region" description="Helical" evidence="8">
    <location>
        <begin position="1021"/>
        <end position="1042"/>
    </location>
</feature>
<comment type="function">
    <text evidence="1">Is involved in generating a small heat-stable compound (Nod), an acylated oligomer of N-acetylglucosamine, that stimulates mitosis in various plant protoplasts.</text>
</comment>
<evidence type="ECO:0000313" key="11">
    <source>
        <dbReference type="Proteomes" id="UP000183002"/>
    </source>
</evidence>
<dbReference type="SUPFAM" id="SSF88713">
    <property type="entry name" value="Glycoside hydrolase/deacetylase"/>
    <property type="match status" value="1"/>
</dbReference>
<name>A0A1H8N1X4_9RHOB</name>
<reference evidence="10 11" key="1">
    <citation type="submission" date="2016-10" db="EMBL/GenBank/DDBJ databases">
        <authorList>
            <person name="de Groot N.N."/>
        </authorList>
    </citation>
    <scope>NUCLEOTIDE SEQUENCE [LARGE SCALE GENOMIC DNA]</scope>
    <source>
        <strain evidence="10 11">CGMCC 1.10836</strain>
    </source>
</reference>
<dbReference type="InterPro" id="IPR011330">
    <property type="entry name" value="Glyco_hydro/deAcase_b/a-brl"/>
</dbReference>
<evidence type="ECO:0000256" key="4">
    <source>
        <dbReference type="ARBA" id="ARBA00020071"/>
    </source>
</evidence>
<dbReference type="InterPro" id="IPR002509">
    <property type="entry name" value="NODB_dom"/>
</dbReference>
<feature type="domain" description="NodB homology" evidence="9">
    <location>
        <begin position="506"/>
        <end position="695"/>
    </location>
</feature>
<dbReference type="SUPFAM" id="SSF53448">
    <property type="entry name" value="Nucleotide-diphospho-sugar transferases"/>
    <property type="match status" value="1"/>
</dbReference>
<evidence type="ECO:0000256" key="1">
    <source>
        <dbReference type="ARBA" id="ARBA00003236"/>
    </source>
</evidence>
<dbReference type="Proteomes" id="UP000183002">
    <property type="component" value="Unassembled WGS sequence"/>
</dbReference>
<dbReference type="Pfam" id="PF01522">
    <property type="entry name" value="Polysacc_deac_1"/>
    <property type="match status" value="1"/>
</dbReference>
<keyword evidence="8" id="KW-1133">Transmembrane helix</keyword>
<dbReference type="AlphaFoldDB" id="A0A1H8N1X4"/>
<evidence type="ECO:0000256" key="7">
    <source>
        <dbReference type="ARBA" id="ARBA00032976"/>
    </source>
</evidence>
<dbReference type="CDD" id="cd06423">
    <property type="entry name" value="CESA_like"/>
    <property type="match status" value="1"/>
</dbReference>
<evidence type="ECO:0000256" key="8">
    <source>
        <dbReference type="SAM" id="Phobius"/>
    </source>
</evidence>
<feature type="transmembrane region" description="Helical" evidence="8">
    <location>
        <begin position="1062"/>
        <end position="1081"/>
    </location>
</feature>
<dbReference type="GO" id="GO:0005975">
    <property type="term" value="P:carbohydrate metabolic process"/>
    <property type="evidence" value="ECO:0007669"/>
    <property type="project" value="InterPro"/>
</dbReference>
<feature type="transmembrane region" description="Helical" evidence="8">
    <location>
        <begin position="727"/>
        <end position="755"/>
    </location>
</feature>
<dbReference type="InterPro" id="IPR017853">
    <property type="entry name" value="GH"/>
</dbReference>